<proteinExistence type="predicted"/>
<dbReference type="VEuPathDB" id="FungiDB:SOCG_04788"/>
<dbReference type="RefSeq" id="XP_013020834.1">
    <property type="nucleotide sequence ID" value="XM_013165380.1"/>
</dbReference>
<organism evidence="1 2">
    <name type="scientific">Schizosaccharomyces octosporus (strain yFS286)</name>
    <name type="common">Fission yeast</name>
    <name type="synonym">Octosporomyces octosporus</name>
    <dbReference type="NCBI Taxonomy" id="483514"/>
    <lineage>
        <taxon>Eukaryota</taxon>
        <taxon>Fungi</taxon>
        <taxon>Dikarya</taxon>
        <taxon>Ascomycota</taxon>
        <taxon>Taphrinomycotina</taxon>
        <taxon>Schizosaccharomycetes</taxon>
        <taxon>Schizosaccharomycetales</taxon>
        <taxon>Schizosaccharomycetaceae</taxon>
        <taxon>Schizosaccharomyces</taxon>
    </lineage>
</organism>
<dbReference type="AlphaFoldDB" id="S9PQX1"/>
<reference evidence="1 2" key="1">
    <citation type="journal article" date="2011" name="Science">
        <title>Comparative functional genomics of the fission yeasts.</title>
        <authorList>
            <person name="Rhind N."/>
            <person name="Chen Z."/>
            <person name="Yassour M."/>
            <person name="Thompson D.A."/>
            <person name="Haas B.J."/>
            <person name="Habib N."/>
            <person name="Wapinski I."/>
            <person name="Roy S."/>
            <person name="Lin M.F."/>
            <person name="Heiman D.I."/>
            <person name="Young S.K."/>
            <person name="Furuya K."/>
            <person name="Guo Y."/>
            <person name="Pidoux A."/>
            <person name="Chen H.M."/>
            <person name="Robbertse B."/>
            <person name="Goldberg J.M."/>
            <person name="Aoki K."/>
            <person name="Bayne E.H."/>
            <person name="Berlin A.M."/>
            <person name="Desjardins C.A."/>
            <person name="Dobbs E."/>
            <person name="Dukaj L."/>
            <person name="Fan L."/>
            <person name="FitzGerald M.G."/>
            <person name="French C."/>
            <person name="Gujja S."/>
            <person name="Hansen K."/>
            <person name="Keifenheim D."/>
            <person name="Levin J.Z."/>
            <person name="Mosher R.A."/>
            <person name="Mueller C.A."/>
            <person name="Pfiffner J."/>
            <person name="Priest M."/>
            <person name="Russ C."/>
            <person name="Smialowska A."/>
            <person name="Swoboda P."/>
            <person name="Sykes S.M."/>
            <person name="Vaughn M."/>
            <person name="Vengrova S."/>
            <person name="Yoder R."/>
            <person name="Zeng Q."/>
            <person name="Allshire R."/>
            <person name="Baulcombe D."/>
            <person name="Birren B.W."/>
            <person name="Brown W."/>
            <person name="Ekwall K."/>
            <person name="Kellis M."/>
            <person name="Leatherwood J."/>
            <person name="Levin H."/>
            <person name="Margalit H."/>
            <person name="Martienssen R."/>
            <person name="Nieduszynski C.A."/>
            <person name="Spatafora J.W."/>
            <person name="Friedman N."/>
            <person name="Dalgaard J.Z."/>
            <person name="Baumann P."/>
            <person name="Niki H."/>
            <person name="Regev A."/>
            <person name="Nusbaum C."/>
        </authorList>
    </citation>
    <scope>NUCLEOTIDE SEQUENCE [LARGE SCALE GENOMIC DNA]</scope>
    <source>
        <strain evidence="2">yFS286</strain>
    </source>
</reference>
<dbReference type="HOGENOM" id="CLU_136363_0_0_1"/>
<protein>
    <submittedName>
        <fullName evidence="1">Uncharacterized protein</fullName>
    </submittedName>
</protein>
<dbReference type="OMA" id="HIDIQAV"/>
<dbReference type="EMBL" id="KE503208">
    <property type="protein sequence ID" value="EPX70417.1"/>
    <property type="molecule type" value="Genomic_DNA"/>
</dbReference>
<dbReference type="OrthoDB" id="5435629at2759"/>
<accession>S9PQX1</accession>
<sequence length="140" mass="16172">MVIQMLGEQAKCWNYQIEEINSHVSVWPTEPGINPSIIHDLENSAKRNLNIYGDYILEPTRIENLEETPRSKGPLTAIFNDIDLICDCWLEYPTKLGLIRSGNFIKNEACKDSARDLELWRFRNDREIDLAVGEMYLSAL</sequence>
<dbReference type="GeneID" id="25033750"/>
<gene>
    <name evidence="1" type="ORF">SOCG_04788</name>
</gene>
<evidence type="ECO:0000313" key="2">
    <source>
        <dbReference type="Proteomes" id="UP000016088"/>
    </source>
</evidence>
<dbReference type="Proteomes" id="UP000016088">
    <property type="component" value="Unassembled WGS sequence"/>
</dbReference>
<evidence type="ECO:0000313" key="1">
    <source>
        <dbReference type="EMBL" id="EPX70417.1"/>
    </source>
</evidence>
<keyword evidence="2" id="KW-1185">Reference proteome</keyword>
<name>S9PQX1_SCHOY</name>